<evidence type="ECO:0000313" key="3">
    <source>
        <dbReference type="Proteomes" id="UP000503462"/>
    </source>
</evidence>
<sequence length="476" mass="53827">MDYVYPLHFLDDLKLNRMPVHWLLHFNDILDAQKLREALTKLLGIGDWRKLGGRLRSKGKGRLEIHVPSRWTFDRPAFAYYHETLSQSLSEHRLAGSLGTRPNGPCTQPLAHALQTLMTVPGTPTRFKEWVDRDVPLLSVRITSFADATLVAFSWPHSLMDASGARAFLQAWSFVVAGKESHLPPLLGSHEDVLMEALRDNLESEKRQELALERWRLKGRNKLEFMLRLVGGLSSNIQPEVRRIYIPNDAIKRLKAQAKEEIKEEAETGAFVTENSVLTAWLTRIVAMSESKPRPITQLSTMNARFRLQQVKRDALYVQNMILPSYTFLPASISRGSVGQLALEQQHQMKERASEQQTLAILERYHSLYHSGRDPLLSLLVGKKEAGLVVFNNLTKVGVIQATDFGAAVLTLGNKQSMDRGGNAPGTPINFVVHTEPEKLVSFVCITGKDHAGNYWLIANLKPRTWLRLEEELHLL</sequence>
<keyword evidence="1" id="KW-0808">Transferase</keyword>
<dbReference type="EMBL" id="CP051140">
    <property type="protein sequence ID" value="QIW96738.1"/>
    <property type="molecule type" value="Genomic_DNA"/>
</dbReference>
<dbReference type="AlphaFoldDB" id="A0A6H0XQ40"/>
<proteinExistence type="predicted"/>
<dbReference type="Gene3D" id="3.30.559.10">
    <property type="entry name" value="Chloramphenicol acetyltransferase-like domain"/>
    <property type="match status" value="2"/>
</dbReference>
<dbReference type="PANTHER" id="PTHR31642">
    <property type="entry name" value="TRICHOTHECENE 3-O-ACETYLTRANSFERASE"/>
    <property type="match status" value="1"/>
</dbReference>
<keyword evidence="3" id="KW-1185">Reference proteome</keyword>
<evidence type="ECO:0000256" key="1">
    <source>
        <dbReference type="ARBA" id="ARBA00022679"/>
    </source>
</evidence>
<gene>
    <name evidence="2" type="ORF">AMS68_002256</name>
</gene>
<dbReference type="PANTHER" id="PTHR31642:SF310">
    <property type="entry name" value="FATTY ALCOHOL:CAFFEOYL-COA ACYLTRANSFERASE"/>
    <property type="match status" value="1"/>
</dbReference>
<reference evidence="2 3" key="1">
    <citation type="journal article" date="2016" name="Sci. Rep.">
        <title>Peltaster fructicola genome reveals evolution from an invasive phytopathogen to an ectophytic parasite.</title>
        <authorList>
            <person name="Xu C."/>
            <person name="Chen H."/>
            <person name="Gleason M.L."/>
            <person name="Xu J.R."/>
            <person name="Liu H."/>
            <person name="Zhang R."/>
            <person name="Sun G."/>
        </authorList>
    </citation>
    <scope>NUCLEOTIDE SEQUENCE [LARGE SCALE GENOMIC DNA]</scope>
    <source>
        <strain evidence="2 3">LNHT1506</strain>
    </source>
</reference>
<accession>A0A6H0XQ40</accession>
<dbReference type="InterPro" id="IPR050317">
    <property type="entry name" value="Plant_Fungal_Acyltransferase"/>
</dbReference>
<dbReference type="InterPro" id="IPR023213">
    <property type="entry name" value="CAT-like_dom_sf"/>
</dbReference>
<dbReference type="GO" id="GO:0016747">
    <property type="term" value="F:acyltransferase activity, transferring groups other than amino-acyl groups"/>
    <property type="evidence" value="ECO:0007669"/>
    <property type="project" value="TreeGrafter"/>
</dbReference>
<dbReference type="Proteomes" id="UP000503462">
    <property type="component" value="Chromosome 2"/>
</dbReference>
<evidence type="ECO:0000313" key="2">
    <source>
        <dbReference type="EMBL" id="QIW96738.1"/>
    </source>
</evidence>
<dbReference type="Pfam" id="PF02458">
    <property type="entry name" value="Transferase"/>
    <property type="match status" value="1"/>
</dbReference>
<protein>
    <submittedName>
        <fullName evidence="2">Uncharacterized protein</fullName>
    </submittedName>
</protein>
<dbReference type="OrthoDB" id="21502at2759"/>
<organism evidence="2 3">
    <name type="scientific">Peltaster fructicola</name>
    <dbReference type="NCBI Taxonomy" id="286661"/>
    <lineage>
        <taxon>Eukaryota</taxon>
        <taxon>Fungi</taxon>
        <taxon>Dikarya</taxon>
        <taxon>Ascomycota</taxon>
        <taxon>Pezizomycotina</taxon>
        <taxon>Dothideomycetes</taxon>
        <taxon>Dothideomycetes incertae sedis</taxon>
        <taxon>Peltaster</taxon>
    </lineage>
</organism>
<name>A0A6H0XQ40_9PEZI</name>